<evidence type="ECO:0000313" key="1">
    <source>
        <dbReference type="EMBL" id="OFI49549.1"/>
    </source>
</evidence>
<dbReference type="STRING" id="1859473.BG261_02930"/>
<dbReference type="RefSeq" id="WP_070792066.1">
    <property type="nucleotide sequence ID" value="NZ_MKIR01000012.1"/>
</dbReference>
<sequence length="74" mass="8403">MKRRVPRSQVSVGDIYKGTSSKLKHEFIGRVVELRNKTVVLDVISFNKKDFMVLISCGHHVNVKYGNLESVDAK</sequence>
<comment type="caution">
    <text evidence="1">The sequence shown here is derived from an EMBL/GenBank/DDBJ whole genome shotgun (WGS) entry which is preliminary data.</text>
</comment>
<organism evidence="1 2">
    <name type="scientific">Floricoccus tropicus</name>
    <dbReference type="NCBI Taxonomy" id="1859473"/>
    <lineage>
        <taxon>Bacteria</taxon>
        <taxon>Bacillati</taxon>
        <taxon>Bacillota</taxon>
        <taxon>Bacilli</taxon>
        <taxon>Lactobacillales</taxon>
        <taxon>Streptococcaceae</taxon>
        <taxon>Floricoccus</taxon>
    </lineage>
</organism>
<keyword evidence="2" id="KW-1185">Reference proteome</keyword>
<dbReference type="Proteomes" id="UP000178622">
    <property type="component" value="Unassembled WGS sequence"/>
</dbReference>
<name>A0A1E8GMS6_9LACT</name>
<protein>
    <recommendedName>
        <fullName evidence="3">DUF2187 domain-containing protein</fullName>
    </recommendedName>
</protein>
<gene>
    <name evidence="1" type="ORF">BG261_02930</name>
</gene>
<dbReference type="EMBL" id="MKIR01000012">
    <property type="protein sequence ID" value="OFI49549.1"/>
    <property type="molecule type" value="Genomic_DNA"/>
</dbReference>
<proteinExistence type="predicted"/>
<evidence type="ECO:0008006" key="3">
    <source>
        <dbReference type="Google" id="ProtNLM"/>
    </source>
</evidence>
<evidence type="ECO:0000313" key="2">
    <source>
        <dbReference type="Proteomes" id="UP000178622"/>
    </source>
</evidence>
<accession>A0A1E8GMS6</accession>
<reference evidence="2" key="1">
    <citation type="submission" date="2016-09" db="EMBL/GenBank/DDBJ databases">
        <title>Draft genome sequence of a novel species of the family Streptococcaceae isolated from flowers.</title>
        <authorList>
            <person name="Chuah L.-O."/>
            <person name="Yap K.-P."/>
            <person name="Thong K.L."/>
            <person name="Liong M.T."/>
            <person name="Ahmad R."/>
            <person name="Rusul G."/>
        </authorList>
    </citation>
    <scope>NUCLEOTIDE SEQUENCE [LARGE SCALE GENOMIC DNA]</scope>
    <source>
        <strain evidence="2">DF1</strain>
    </source>
</reference>
<dbReference type="AlphaFoldDB" id="A0A1E8GMS6"/>